<organism evidence="1 2">
    <name type="scientific">Sphagnum troendelagicum</name>
    <dbReference type="NCBI Taxonomy" id="128251"/>
    <lineage>
        <taxon>Eukaryota</taxon>
        <taxon>Viridiplantae</taxon>
        <taxon>Streptophyta</taxon>
        <taxon>Embryophyta</taxon>
        <taxon>Bryophyta</taxon>
        <taxon>Sphagnophytina</taxon>
        <taxon>Sphagnopsida</taxon>
        <taxon>Sphagnales</taxon>
        <taxon>Sphagnaceae</taxon>
        <taxon>Sphagnum</taxon>
    </lineage>
</organism>
<protein>
    <submittedName>
        <fullName evidence="1">Uncharacterized protein</fullName>
    </submittedName>
</protein>
<dbReference type="EMBL" id="OZ019899">
    <property type="protein sequence ID" value="CAK9231419.1"/>
    <property type="molecule type" value="Genomic_DNA"/>
</dbReference>
<sequence length="70" mass="8274">MKLFMSFYINNETSKAHLKELQVQLVPFYIWVRELFVYQLASWLNDEGVFFLHTKGKTNSSSSLHNFQGD</sequence>
<reference evidence="1" key="1">
    <citation type="submission" date="2024-02" db="EMBL/GenBank/DDBJ databases">
        <authorList>
            <consortium name="ELIXIR-Norway"/>
            <consortium name="Elixir Norway"/>
        </authorList>
    </citation>
    <scope>NUCLEOTIDE SEQUENCE</scope>
</reference>
<proteinExistence type="predicted"/>
<evidence type="ECO:0000313" key="2">
    <source>
        <dbReference type="Proteomes" id="UP001497512"/>
    </source>
</evidence>
<keyword evidence="2" id="KW-1185">Reference proteome</keyword>
<evidence type="ECO:0000313" key="1">
    <source>
        <dbReference type="EMBL" id="CAK9231419.1"/>
    </source>
</evidence>
<gene>
    <name evidence="1" type="ORF">CSSPTR1EN2_LOCUS20598</name>
</gene>
<name>A0ABP0UWD9_9BRYO</name>
<dbReference type="Proteomes" id="UP001497512">
    <property type="component" value="Chromosome 7"/>
</dbReference>
<accession>A0ABP0UWD9</accession>